<reference evidence="2 3" key="1">
    <citation type="journal article" date="2019" name="Emerg. Microbes Infect.">
        <title>Comprehensive subspecies identification of 175 nontuberculous mycobacteria species based on 7547 genomic profiles.</title>
        <authorList>
            <person name="Matsumoto Y."/>
            <person name="Kinjo T."/>
            <person name="Motooka D."/>
            <person name="Nabeya D."/>
            <person name="Jung N."/>
            <person name="Uechi K."/>
            <person name="Horii T."/>
            <person name="Iida T."/>
            <person name="Fujita J."/>
            <person name="Nakamura S."/>
        </authorList>
    </citation>
    <scope>NUCLEOTIDE SEQUENCE [LARGE SCALE GENOMIC DNA]</scope>
    <source>
        <strain evidence="2 3">JCM 12603</strain>
    </source>
</reference>
<dbReference type="Proteomes" id="UP000466785">
    <property type="component" value="Chromosome"/>
</dbReference>
<feature type="transmembrane region" description="Helical" evidence="1">
    <location>
        <begin position="12"/>
        <end position="37"/>
    </location>
</feature>
<feature type="transmembrane region" description="Helical" evidence="1">
    <location>
        <begin position="49"/>
        <end position="70"/>
    </location>
</feature>
<keyword evidence="1" id="KW-0472">Membrane</keyword>
<dbReference type="KEGG" id="mpof:MPOR_21410"/>
<keyword evidence="1" id="KW-1133">Transmembrane helix</keyword>
<name>A0A6N4V8A8_9MYCO</name>
<dbReference type="EMBL" id="AP022570">
    <property type="protein sequence ID" value="BBX51115.1"/>
    <property type="molecule type" value="Genomic_DNA"/>
</dbReference>
<accession>A0A6N4V8A8</accession>
<gene>
    <name evidence="2" type="ORF">MPOR_21410</name>
</gene>
<evidence type="ECO:0000313" key="2">
    <source>
        <dbReference type="EMBL" id="BBX51115.1"/>
    </source>
</evidence>
<keyword evidence="3" id="KW-1185">Reference proteome</keyword>
<dbReference type="AlphaFoldDB" id="A0A6N4V8A8"/>
<sequence>MRVGMVLDHSTVVHMPMAVLGAAVNVAVLVFDVVMIVAHMGVGVAGRTVAVFVSVDFMGLVVACTEVAFAHV</sequence>
<protein>
    <submittedName>
        <fullName evidence="2">Uncharacterized protein</fullName>
    </submittedName>
</protein>
<organism evidence="2 3">
    <name type="scientific">Mycolicibacterium poriferae</name>
    <dbReference type="NCBI Taxonomy" id="39694"/>
    <lineage>
        <taxon>Bacteria</taxon>
        <taxon>Bacillati</taxon>
        <taxon>Actinomycetota</taxon>
        <taxon>Actinomycetes</taxon>
        <taxon>Mycobacteriales</taxon>
        <taxon>Mycobacteriaceae</taxon>
        <taxon>Mycolicibacterium</taxon>
    </lineage>
</organism>
<proteinExistence type="predicted"/>
<evidence type="ECO:0000256" key="1">
    <source>
        <dbReference type="SAM" id="Phobius"/>
    </source>
</evidence>
<keyword evidence="1" id="KW-0812">Transmembrane</keyword>
<evidence type="ECO:0000313" key="3">
    <source>
        <dbReference type="Proteomes" id="UP000466785"/>
    </source>
</evidence>